<evidence type="ECO:0000313" key="3">
    <source>
        <dbReference type="Proteomes" id="UP001152759"/>
    </source>
</evidence>
<evidence type="ECO:0000313" key="2">
    <source>
        <dbReference type="EMBL" id="CAH0384698.1"/>
    </source>
</evidence>
<feature type="region of interest" description="Disordered" evidence="1">
    <location>
        <begin position="49"/>
        <end position="120"/>
    </location>
</feature>
<dbReference type="AlphaFoldDB" id="A0A9P0A5U7"/>
<sequence length="164" mass="18667">MALRDQFDHGLINHKTRVELFRKDKLTFAEAVKIAEDWESAVINAKSADKYSDKEITGNSSTSAEAEVNYASSSRRKFQGNRNSNSYRDDNRSNQAYQQRGRGHRQRRNFHNDSSRDRTTLAISNVEITTPGMGTSSQATHCDQPLINSQTRKLFVIVVMNQII</sequence>
<keyword evidence="3" id="KW-1185">Reference proteome</keyword>
<accession>A0A9P0A5U7</accession>
<evidence type="ECO:0000256" key="1">
    <source>
        <dbReference type="SAM" id="MobiDB-lite"/>
    </source>
</evidence>
<dbReference type="Proteomes" id="UP001152759">
    <property type="component" value="Chromosome 2"/>
</dbReference>
<gene>
    <name evidence="2" type="ORF">BEMITA_LOCUS3997</name>
</gene>
<organism evidence="2 3">
    <name type="scientific">Bemisia tabaci</name>
    <name type="common">Sweetpotato whitefly</name>
    <name type="synonym">Aleurodes tabaci</name>
    <dbReference type="NCBI Taxonomy" id="7038"/>
    <lineage>
        <taxon>Eukaryota</taxon>
        <taxon>Metazoa</taxon>
        <taxon>Ecdysozoa</taxon>
        <taxon>Arthropoda</taxon>
        <taxon>Hexapoda</taxon>
        <taxon>Insecta</taxon>
        <taxon>Pterygota</taxon>
        <taxon>Neoptera</taxon>
        <taxon>Paraneoptera</taxon>
        <taxon>Hemiptera</taxon>
        <taxon>Sternorrhyncha</taxon>
        <taxon>Aleyrodoidea</taxon>
        <taxon>Aleyrodidae</taxon>
        <taxon>Aleyrodinae</taxon>
        <taxon>Bemisia</taxon>
    </lineage>
</organism>
<dbReference type="EMBL" id="OU963863">
    <property type="protein sequence ID" value="CAH0384698.1"/>
    <property type="molecule type" value="Genomic_DNA"/>
</dbReference>
<reference evidence="2" key="1">
    <citation type="submission" date="2021-12" db="EMBL/GenBank/DDBJ databases">
        <authorList>
            <person name="King R."/>
        </authorList>
    </citation>
    <scope>NUCLEOTIDE SEQUENCE</scope>
</reference>
<name>A0A9P0A5U7_BEMTA</name>
<protein>
    <submittedName>
        <fullName evidence="2">Uncharacterized protein</fullName>
    </submittedName>
</protein>
<proteinExistence type="predicted"/>
<feature type="compositionally biased region" description="Basic and acidic residues" evidence="1">
    <location>
        <begin position="110"/>
        <end position="119"/>
    </location>
</feature>